<keyword evidence="2" id="KW-0479">Metal-binding</keyword>
<keyword evidence="5 6" id="KW-0482">Metalloprotease</keyword>
<dbReference type="Gene3D" id="3.30.2010.10">
    <property type="entry name" value="Metalloproteases ('zincins'), catalytic domain"/>
    <property type="match status" value="1"/>
</dbReference>
<comment type="similarity">
    <text evidence="6">Belongs to the peptidase M48 family.</text>
</comment>
<feature type="domain" description="Peptidase M48" evidence="8">
    <location>
        <begin position="8"/>
        <end position="193"/>
    </location>
</feature>
<dbReference type="CDD" id="cd07324">
    <property type="entry name" value="M48C_Oma1-like"/>
    <property type="match status" value="1"/>
</dbReference>
<accession>A0ABP9ZZS6</accession>
<dbReference type="EMBL" id="BAABWH010000004">
    <property type="protein sequence ID" value="GAA6145659.1"/>
    <property type="molecule type" value="Genomic_DNA"/>
</dbReference>
<sequence length="417" mass="46383">MDDPILMEWFHDLIYRLVPDSDLQISDLHLVTVDSPQLNAFAVPGGIVGINYGLLLYSDNEDQIASVLAHELAHLSQRHFARQVEAARKRDPVTLATLLASLILIATSNGEAGIAGIMTTQAAAVQSQLAYTREFEREADRLGMTTLVNSGFSPDAMPAMFRNMLDAARFRGDVPEFLQTHPLTATRVADAAGRAGAYAGKQTEKSFRFRVLRLKAEARYQLGDEAQVEFTKRLDEATSSQRDALLYMLAYLDLQQERYQAGLETLEKVGTPSLLTNILQQQLLASSGERSRALDTLRELRVLHPNSLPLESTYATVLADAGNYAEATRVLRHLTEDYPDNPGLWESLSQNASKQKDLILASRALAEYYYTTGRSQEAAQQLRNAIRQAELENDLQRELALKARLKVIDVGQRPPRG</sequence>
<dbReference type="InterPro" id="IPR011990">
    <property type="entry name" value="TPR-like_helical_dom_sf"/>
</dbReference>
<dbReference type="GO" id="GO:0008237">
    <property type="term" value="F:metallopeptidase activity"/>
    <property type="evidence" value="ECO:0007669"/>
    <property type="project" value="UniProtKB-KW"/>
</dbReference>
<keyword evidence="7" id="KW-0175">Coiled coil</keyword>
<evidence type="ECO:0000256" key="6">
    <source>
        <dbReference type="RuleBase" id="RU003983"/>
    </source>
</evidence>
<proteinExistence type="inferred from homology"/>
<dbReference type="PANTHER" id="PTHR22726">
    <property type="entry name" value="METALLOENDOPEPTIDASE OMA1"/>
    <property type="match status" value="1"/>
</dbReference>
<evidence type="ECO:0000256" key="5">
    <source>
        <dbReference type="ARBA" id="ARBA00023049"/>
    </source>
</evidence>
<dbReference type="Gene3D" id="1.25.40.10">
    <property type="entry name" value="Tetratricopeptide repeat domain"/>
    <property type="match status" value="1"/>
</dbReference>
<keyword evidence="3 6" id="KW-0378">Hydrolase</keyword>
<name>A0ABP9ZZS6_9GAMM</name>
<organism evidence="9 10">
    <name type="scientific">Thalassolituus maritimus</name>
    <dbReference type="NCBI Taxonomy" id="484498"/>
    <lineage>
        <taxon>Bacteria</taxon>
        <taxon>Pseudomonadati</taxon>
        <taxon>Pseudomonadota</taxon>
        <taxon>Gammaproteobacteria</taxon>
        <taxon>Oceanospirillales</taxon>
        <taxon>Oceanospirillaceae</taxon>
        <taxon>Thalassolituus</taxon>
    </lineage>
</organism>
<evidence type="ECO:0000256" key="7">
    <source>
        <dbReference type="SAM" id="Coils"/>
    </source>
</evidence>
<keyword evidence="10" id="KW-1185">Reference proteome</keyword>
<dbReference type="InterPro" id="IPR051156">
    <property type="entry name" value="Mito/Outer_Membr_Metalloprot"/>
</dbReference>
<protein>
    <submittedName>
        <fullName evidence="9">M48 family metalloprotease</fullName>
    </submittedName>
</protein>
<comment type="cofactor">
    <cofactor evidence="6">
        <name>Zn(2+)</name>
        <dbReference type="ChEBI" id="CHEBI:29105"/>
    </cofactor>
    <text evidence="6">Binds 1 zinc ion per subunit.</text>
</comment>
<evidence type="ECO:0000256" key="3">
    <source>
        <dbReference type="ARBA" id="ARBA00022801"/>
    </source>
</evidence>
<dbReference type="Proteomes" id="UP001481413">
    <property type="component" value="Unassembled WGS sequence"/>
</dbReference>
<keyword evidence="4 6" id="KW-0862">Zinc</keyword>
<evidence type="ECO:0000313" key="9">
    <source>
        <dbReference type="EMBL" id="GAA6145659.1"/>
    </source>
</evidence>
<evidence type="ECO:0000256" key="4">
    <source>
        <dbReference type="ARBA" id="ARBA00022833"/>
    </source>
</evidence>
<dbReference type="Pfam" id="PF01435">
    <property type="entry name" value="Peptidase_M48"/>
    <property type="match status" value="1"/>
</dbReference>
<evidence type="ECO:0000256" key="1">
    <source>
        <dbReference type="ARBA" id="ARBA00022670"/>
    </source>
</evidence>
<evidence type="ECO:0000313" key="10">
    <source>
        <dbReference type="Proteomes" id="UP001481413"/>
    </source>
</evidence>
<keyword evidence="1 6" id="KW-0645">Protease</keyword>
<gene>
    <name evidence="9" type="ORF">NBRC116585_17770</name>
</gene>
<reference evidence="9 10" key="1">
    <citation type="submission" date="2024-04" db="EMBL/GenBank/DDBJ databases">
        <title>Draft genome sequence of Thalassolituus maritimus NBRC 116585.</title>
        <authorList>
            <person name="Miyakawa T."/>
            <person name="Kusuya Y."/>
            <person name="Miura T."/>
        </authorList>
    </citation>
    <scope>NUCLEOTIDE SEQUENCE [LARGE SCALE GENOMIC DNA]</scope>
    <source>
        <strain evidence="9 10">5NW40-0001</strain>
    </source>
</reference>
<dbReference type="InterPro" id="IPR001915">
    <property type="entry name" value="Peptidase_M48"/>
</dbReference>
<evidence type="ECO:0000256" key="2">
    <source>
        <dbReference type="ARBA" id="ARBA00022723"/>
    </source>
</evidence>
<feature type="coiled-coil region" evidence="7">
    <location>
        <begin position="372"/>
        <end position="399"/>
    </location>
</feature>
<evidence type="ECO:0000259" key="8">
    <source>
        <dbReference type="Pfam" id="PF01435"/>
    </source>
</evidence>
<comment type="caution">
    <text evidence="9">The sequence shown here is derived from an EMBL/GenBank/DDBJ whole genome shotgun (WGS) entry which is preliminary data.</text>
</comment>
<dbReference type="SUPFAM" id="SSF48452">
    <property type="entry name" value="TPR-like"/>
    <property type="match status" value="1"/>
</dbReference>
<dbReference type="PANTHER" id="PTHR22726:SF1">
    <property type="entry name" value="METALLOENDOPEPTIDASE OMA1, MITOCHONDRIAL"/>
    <property type="match status" value="1"/>
</dbReference>